<keyword evidence="4" id="KW-0597">Phosphoprotein</keyword>
<name>A0AAY4DKP3_9TELE</name>
<feature type="domain" description="Tyrosine-protein phosphatase" evidence="8">
    <location>
        <begin position="36"/>
        <end position="276"/>
    </location>
</feature>
<protein>
    <recommendedName>
        <fullName evidence="2">protein-tyrosine-phosphatase</fullName>
        <ecNumber evidence="2">3.1.3.48</ecNumber>
    </recommendedName>
</protein>
<dbReference type="PROSITE" id="PS50056">
    <property type="entry name" value="TYR_PHOSPHATASE_2"/>
    <property type="match status" value="1"/>
</dbReference>
<dbReference type="Proteomes" id="UP000694580">
    <property type="component" value="Chromosome 10"/>
</dbReference>
<proteinExistence type="inferred from homology"/>
<dbReference type="SUPFAM" id="SSF52799">
    <property type="entry name" value="(Phosphotyrosine protein) phosphatases II"/>
    <property type="match status" value="1"/>
</dbReference>
<keyword evidence="5" id="KW-0378">Hydrolase</keyword>
<reference evidence="10 11" key="1">
    <citation type="submission" date="2020-06" db="EMBL/GenBank/DDBJ databases">
        <authorList>
            <consortium name="Wellcome Sanger Institute Data Sharing"/>
        </authorList>
    </citation>
    <scope>NUCLEOTIDE SEQUENCE [LARGE SCALE GENOMIC DNA]</scope>
</reference>
<dbReference type="PROSITE" id="PS00383">
    <property type="entry name" value="TYR_PHOSPHATASE_1"/>
    <property type="match status" value="1"/>
</dbReference>
<dbReference type="AlphaFoldDB" id="A0AAY4DKP3"/>
<feature type="domain" description="Tyrosine specific protein phosphatases" evidence="9">
    <location>
        <begin position="190"/>
        <end position="267"/>
    </location>
</feature>
<keyword evidence="3" id="KW-0963">Cytoplasm</keyword>
<dbReference type="Gene3D" id="3.90.190.10">
    <property type="entry name" value="Protein tyrosine phosphatase superfamily"/>
    <property type="match status" value="1"/>
</dbReference>
<comment type="similarity">
    <text evidence="7">Belongs to the protein-tyrosine phosphatase family. Non-receptor class 4 subfamily.</text>
</comment>
<dbReference type="PANTHER" id="PTHR45983">
    <property type="entry name" value="TYROSINE PHOSPHATSE N18, PUTATIVE-RELATED"/>
    <property type="match status" value="1"/>
</dbReference>
<evidence type="ECO:0000256" key="1">
    <source>
        <dbReference type="ARBA" id="ARBA00004496"/>
    </source>
</evidence>
<evidence type="ECO:0000256" key="6">
    <source>
        <dbReference type="ARBA" id="ARBA00022912"/>
    </source>
</evidence>
<evidence type="ECO:0000256" key="2">
    <source>
        <dbReference type="ARBA" id="ARBA00013064"/>
    </source>
</evidence>
<dbReference type="SMART" id="SM00404">
    <property type="entry name" value="PTPc_motif"/>
    <property type="match status" value="1"/>
</dbReference>
<dbReference type="InterPro" id="IPR016130">
    <property type="entry name" value="Tyr_Pase_AS"/>
</dbReference>
<dbReference type="PROSITE" id="PS50055">
    <property type="entry name" value="TYR_PHOSPHATASE_PTP"/>
    <property type="match status" value="1"/>
</dbReference>
<dbReference type="InterPro" id="IPR000242">
    <property type="entry name" value="PTP_cat"/>
</dbReference>
<evidence type="ECO:0000259" key="8">
    <source>
        <dbReference type="PROSITE" id="PS50055"/>
    </source>
</evidence>
<evidence type="ECO:0000256" key="7">
    <source>
        <dbReference type="ARBA" id="ARBA00034734"/>
    </source>
</evidence>
<dbReference type="InterPro" id="IPR003595">
    <property type="entry name" value="Tyr_Pase_cat"/>
</dbReference>
<keyword evidence="6" id="KW-0904">Protein phosphatase</keyword>
<dbReference type="SMART" id="SM00194">
    <property type="entry name" value="PTPc"/>
    <property type="match status" value="1"/>
</dbReference>
<dbReference type="EC" id="3.1.3.48" evidence="2"/>
<evidence type="ECO:0000256" key="5">
    <source>
        <dbReference type="ARBA" id="ARBA00022801"/>
    </source>
</evidence>
<dbReference type="PRINTS" id="PR00700">
    <property type="entry name" value="PRTYPHPHTASE"/>
</dbReference>
<dbReference type="InterPro" id="IPR047170">
    <property type="entry name" value="PTN12/18/22"/>
</dbReference>
<reference evidence="10" key="3">
    <citation type="submission" date="2025-09" db="UniProtKB">
        <authorList>
            <consortium name="Ensembl"/>
        </authorList>
    </citation>
    <scope>IDENTIFICATION</scope>
</reference>
<dbReference type="GO" id="GO:0005737">
    <property type="term" value="C:cytoplasm"/>
    <property type="evidence" value="ECO:0007669"/>
    <property type="project" value="UniProtKB-SubCell"/>
</dbReference>
<evidence type="ECO:0000313" key="11">
    <source>
        <dbReference type="Proteomes" id="UP000694580"/>
    </source>
</evidence>
<evidence type="ECO:0000256" key="4">
    <source>
        <dbReference type="ARBA" id="ARBA00022553"/>
    </source>
</evidence>
<evidence type="ECO:0000256" key="3">
    <source>
        <dbReference type="ARBA" id="ARBA00022490"/>
    </source>
</evidence>
<dbReference type="InterPro" id="IPR029021">
    <property type="entry name" value="Prot-tyrosine_phosphatase-like"/>
</dbReference>
<dbReference type="FunFam" id="3.90.190.10:FF:000045">
    <property type="entry name" value="Tyrosine-protein phosphatase non-receptor type 12"/>
    <property type="match status" value="1"/>
</dbReference>
<dbReference type="InterPro" id="IPR000387">
    <property type="entry name" value="Tyr_Pase_dom"/>
</dbReference>
<dbReference type="Ensembl" id="ENSDCDT00010056183.1">
    <property type="protein sequence ID" value="ENSDCDP00010045990.1"/>
    <property type="gene ID" value="ENSDCDG00010028211.1"/>
</dbReference>
<dbReference type="PANTHER" id="PTHR45983:SF4">
    <property type="entry name" value="TYROSINE-PROTEIN PHOSPHATASE NON-RECEPTOR TYPE 18"/>
    <property type="match status" value="1"/>
</dbReference>
<dbReference type="GeneTree" id="ENSGT00940000164289"/>
<dbReference type="GO" id="GO:0004726">
    <property type="term" value="F:non-membrane spanning protein tyrosine phosphatase activity"/>
    <property type="evidence" value="ECO:0007669"/>
    <property type="project" value="InterPro"/>
</dbReference>
<keyword evidence="11" id="KW-1185">Reference proteome</keyword>
<dbReference type="Pfam" id="PF00102">
    <property type="entry name" value="Y_phosphatase"/>
    <property type="match status" value="1"/>
</dbReference>
<reference evidence="10" key="2">
    <citation type="submission" date="2025-08" db="UniProtKB">
        <authorList>
            <consortium name="Ensembl"/>
        </authorList>
    </citation>
    <scope>IDENTIFICATION</scope>
</reference>
<evidence type="ECO:0000313" key="10">
    <source>
        <dbReference type="Ensembl" id="ENSDCDP00010045990.1"/>
    </source>
</evidence>
<accession>A0AAY4DKP3</accession>
<evidence type="ECO:0000259" key="9">
    <source>
        <dbReference type="PROSITE" id="PS50056"/>
    </source>
</evidence>
<sequence length="477" mass="53239">MHVLACLNYLLVRFQQDICKQTVALKRDLMLRAEAGALEENAKKNRYKDILPYDSTRVALSLFTDPNETDYINANFIQGAIHNKLYIATQGPLKVTVVDFWRMIWQYDVKVIIMACREVEMGKKKCEKYWADPGETSVFGAFTITNVGETCPNEEDVVRTLMVQFHNELHTISQYQYTAWPDHGIPYMPDGILEMLEMARQDQGGHGDPVLVHCSAGCGRTGVICALDYIHDLLHTKRIAEDFSIRDIVLELRKQRPSAVQTKEQYEFLFLSVVQMFEKVLQYPVNSDQKPIKVRNTLPVLQPSLSHPPTQKMDVTYAVVNKTRQPPATATCPAATAAHHYDNDEPRPVKSPVAELYSTVKPKSRATCSPAPAATSIYDKAGPDKQRAVAGAAGKDGDYELVTGGIVVGGWISPHLVISFSFAADGRVSNSGDYEYVTNLLKESGSFCTPGNMGFNCRVKKPKGPRNPPSEWSRAEC</sequence>
<comment type="subcellular location">
    <subcellularLocation>
        <location evidence="1">Cytoplasm</location>
    </subcellularLocation>
</comment>
<gene>
    <name evidence="10" type="primary">ptpn18</name>
</gene>
<dbReference type="GO" id="GO:0005634">
    <property type="term" value="C:nucleus"/>
    <property type="evidence" value="ECO:0007669"/>
    <property type="project" value="TreeGrafter"/>
</dbReference>
<organism evidence="10 11">
    <name type="scientific">Denticeps clupeoides</name>
    <name type="common">denticle herring</name>
    <dbReference type="NCBI Taxonomy" id="299321"/>
    <lineage>
        <taxon>Eukaryota</taxon>
        <taxon>Metazoa</taxon>
        <taxon>Chordata</taxon>
        <taxon>Craniata</taxon>
        <taxon>Vertebrata</taxon>
        <taxon>Euteleostomi</taxon>
        <taxon>Actinopterygii</taxon>
        <taxon>Neopterygii</taxon>
        <taxon>Teleostei</taxon>
        <taxon>Clupei</taxon>
        <taxon>Clupeiformes</taxon>
        <taxon>Denticipitoidei</taxon>
        <taxon>Denticipitidae</taxon>
        <taxon>Denticeps</taxon>
    </lineage>
</organism>